<gene>
    <name evidence="2" type="ORF">M0R45_026398</name>
</gene>
<reference evidence="2 3" key="1">
    <citation type="journal article" date="2023" name="G3 (Bethesda)">
        <title>A chromosome-length genome assembly and annotation of blackberry (Rubus argutus, cv. 'Hillquist').</title>
        <authorList>
            <person name="Bruna T."/>
            <person name="Aryal R."/>
            <person name="Dudchenko O."/>
            <person name="Sargent D.J."/>
            <person name="Mead D."/>
            <person name="Buti M."/>
            <person name="Cavallini A."/>
            <person name="Hytonen T."/>
            <person name="Andres J."/>
            <person name="Pham M."/>
            <person name="Weisz D."/>
            <person name="Mascagni F."/>
            <person name="Usai G."/>
            <person name="Natali L."/>
            <person name="Bassil N."/>
            <person name="Fernandez G.E."/>
            <person name="Lomsadze A."/>
            <person name="Armour M."/>
            <person name="Olukolu B."/>
            <person name="Poorten T."/>
            <person name="Britton C."/>
            <person name="Davik J."/>
            <person name="Ashrafi H."/>
            <person name="Aiden E.L."/>
            <person name="Borodovsky M."/>
            <person name="Worthington M."/>
        </authorList>
    </citation>
    <scope>NUCLEOTIDE SEQUENCE [LARGE SCALE GENOMIC DNA]</scope>
    <source>
        <strain evidence="2">PI 553951</strain>
    </source>
</reference>
<feature type="compositionally biased region" description="Polar residues" evidence="1">
    <location>
        <begin position="18"/>
        <end position="28"/>
    </location>
</feature>
<evidence type="ECO:0000256" key="1">
    <source>
        <dbReference type="SAM" id="MobiDB-lite"/>
    </source>
</evidence>
<organism evidence="2 3">
    <name type="scientific">Rubus argutus</name>
    <name type="common">Southern blackberry</name>
    <dbReference type="NCBI Taxonomy" id="59490"/>
    <lineage>
        <taxon>Eukaryota</taxon>
        <taxon>Viridiplantae</taxon>
        <taxon>Streptophyta</taxon>
        <taxon>Embryophyta</taxon>
        <taxon>Tracheophyta</taxon>
        <taxon>Spermatophyta</taxon>
        <taxon>Magnoliopsida</taxon>
        <taxon>eudicotyledons</taxon>
        <taxon>Gunneridae</taxon>
        <taxon>Pentapetalae</taxon>
        <taxon>rosids</taxon>
        <taxon>fabids</taxon>
        <taxon>Rosales</taxon>
        <taxon>Rosaceae</taxon>
        <taxon>Rosoideae</taxon>
        <taxon>Rosoideae incertae sedis</taxon>
        <taxon>Rubus</taxon>
    </lineage>
</organism>
<name>A0AAW1WZR3_RUBAR</name>
<feature type="compositionally biased region" description="Low complexity" evidence="1">
    <location>
        <begin position="84"/>
        <end position="101"/>
    </location>
</feature>
<sequence>MLPASSSSAPRRRATVKPSPQSSASSPCNRCKPRRRPLLTNPHPSPASHPACSARDLCPFAQSVAAPSHRADFPCSSPCLPHKTTTAPTQSATTDTHLPSP</sequence>
<feature type="region of interest" description="Disordered" evidence="1">
    <location>
        <begin position="1"/>
        <end position="52"/>
    </location>
</feature>
<evidence type="ECO:0000313" key="2">
    <source>
        <dbReference type="EMBL" id="KAK9929294.1"/>
    </source>
</evidence>
<dbReference type="EMBL" id="JBEDUW010000005">
    <property type="protein sequence ID" value="KAK9929294.1"/>
    <property type="molecule type" value="Genomic_DNA"/>
</dbReference>
<evidence type="ECO:0000313" key="3">
    <source>
        <dbReference type="Proteomes" id="UP001457282"/>
    </source>
</evidence>
<protein>
    <submittedName>
        <fullName evidence="2">Uncharacterized protein</fullName>
    </submittedName>
</protein>
<dbReference type="Proteomes" id="UP001457282">
    <property type="component" value="Unassembled WGS sequence"/>
</dbReference>
<dbReference type="AlphaFoldDB" id="A0AAW1WZR3"/>
<feature type="region of interest" description="Disordered" evidence="1">
    <location>
        <begin position="69"/>
        <end position="101"/>
    </location>
</feature>
<accession>A0AAW1WZR3</accession>
<proteinExistence type="predicted"/>
<comment type="caution">
    <text evidence="2">The sequence shown here is derived from an EMBL/GenBank/DDBJ whole genome shotgun (WGS) entry which is preliminary data.</text>
</comment>
<keyword evidence="3" id="KW-1185">Reference proteome</keyword>